<feature type="domain" description="Helicase ATP-binding" evidence="20">
    <location>
        <begin position="35"/>
        <end position="213"/>
    </location>
</feature>
<keyword evidence="10" id="KW-0460">Magnesium</keyword>
<evidence type="ECO:0000256" key="16">
    <source>
        <dbReference type="SAM" id="MobiDB-lite"/>
    </source>
</evidence>
<evidence type="ECO:0000259" key="18">
    <source>
        <dbReference type="PROSITE" id="PS50142"/>
    </source>
</evidence>
<dbReference type="PROSITE" id="PS51192">
    <property type="entry name" value="HELICASE_ATP_BIND_1"/>
    <property type="match status" value="1"/>
</dbReference>
<dbReference type="InterPro" id="IPR000999">
    <property type="entry name" value="RNase_III_dom"/>
</dbReference>
<keyword evidence="4" id="KW-0479">Metal-binding</keyword>
<proteinExistence type="evidence at transcript level"/>
<keyword evidence="5" id="KW-0677">Repeat</keyword>
<dbReference type="SUPFAM" id="SSF69065">
    <property type="entry name" value="RNase III domain-like"/>
    <property type="match status" value="2"/>
</dbReference>
<dbReference type="Pfam" id="PF00270">
    <property type="entry name" value="DEAD"/>
    <property type="match status" value="1"/>
</dbReference>
<comment type="cofactor">
    <cofactor evidence="2">
        <name>Mg(2+)</name>
        <dbReference type="ChEBI" id="CHEBI:18420"/>
    </cofactor>
</comment>
<dbReference type="InterPro" id="IPR011545">
    <property type="entry name" value="DEAD/DEAH_box_helicase_dom"/>
</dbReference>
<dbReference type="PROSITE" id="PS00517">
    <property type="entry name" value="RNASE_3_1"/>
    <property type="match status" value="1"/>
</dbReference>
<dbReference type="GO" id="GO:0004386">
    <property type="term" value="F:helicase activity"/>
    <property type="evidence" value="ECO:0007669"/>
    <property type="project" value="UniProtKB-KW"/>
</dbReference>
<keyword evidence="11 15" id="KW-0694">RNA-binding</keyword>
<dbReference type="PROSITE" id="PS51327">
    <property type="entry name" value="DICER_DSRBF"/>
    <property type="match status" value="1"/>
</dbReference>
<dbReference type="Pfam" id="PF02170">
    <property type="entry name" value="PAZ"/>
    <property type="match status" value="1"/>
</dbReference>
<dbReference type="Pfam" id="PF20931">
    <property type="entry name" value="Dicer_platform"/>
    <property type="match status" value="1"/>
</dbReference>
<evidence type="ECO:0000256" key="15">
    <source>
        <dbReference type="PROSITE-ProRule" id="PRU00657"/>
    </source>
</evidence>
<dbReference type="Pfam" id="PF03368">
    <property type="entry name" value="Dicer_dimer"/>
    <property type="match status" value="1"/>
</dbReference>
<dbReference type="InterPro" id="IPR014001">
    <property type="entry name" value="Helicase_ATP-bd"/>
</dbReference>
<dbReference type="GO" id="GO:0031054">
    <property type="term" value="P:pre-miRNA processing"/>
    <property type="evidence" value="ECO:0007669"/>
    <property type="project" value="InterPro"/>
</dbReference>
<dbReference type="SMART" id="SM00949">
    <property type="entry name" value="PAZ"/>
    <property type="match status" value="1"/>
</dbReference>
<dbReference type="InterPro" id="IPR036389">
    <property type="entry name" value="RNase_III_sf"/>
</dbReference>
<dbReference type="InterPro" id="IPR038248">
    <property type="entry name" value="Dicer_dimer_sf"/>
</dbReference>
<dbReference type="PROSITE" id="PS51194">
    <property type="entry name" value="HELICASE_CTER"/>
    <property type="match status" value="1"/>
</dbReference>
<feature type="domain" description="Dicer dsRNA-binding fold" evidence="22">
    <location>
        <begin position="602"/>
        <end position="698"/>
    </location>
</feature>
<dbReference type="PANTHER" id="PTHR14950">
    <property type="entry name" value="DICER-RELATED"/>
    <property type="match status" value="1"/>
</dbReference>
<evidence type="ECO:0000256" key="3">
    <source>
        <dbReference type="ARBA" id="ARBA00022722"/>
    </source>
</evidence>
<feature type="domain" description="Helicase C-terminal" evidence="21">
    <location>
        <begin position="411"/>
        <end position="583"/>
    </location>
</feature>
<keyword evidence="12" id="KW-0943">RNA-mediated gene silencing</keyword>
<evidence type="ECO:0000259" key="19">
    <source>
        <dbReference type="PROSITE" id="PS50821"/>
    </source>
</evidence>
<dbReference type="Gene3D" id="2.170.260.10">
    <property type="entry name" value="paz domain"/>
    <property type="match status" value="1"/>
</dbReference>
<keyword evidence="3" id="KW-0540">Nuclease</keyword>
<keyword evidence="13" id="KW-0464">Manganese</keyword>
<evidence type="ECO:0000256" key="8">
    <source>
        <dbReference type="ARBA" id="ARBA00022806"/>
    </source>
</evidence>
<comment type="similarity">
    <text evidence="14 15">Belongs to the helicase family. Dicer subfamily.</text>
</comment>
<evidence type="ECO:0000259" key="22">
    <source>
        <dbReference type="PROSITE" id="PS51327"/>
    </source>
</evidence>
<name>A0A061QLI9_CUPSA</name>
<evidence type="ECO:0000259" key="17">
    <source>
        <dbReference type="PROSITE" id="PS50137"/>
    </source>
</evidence>
<feature type="domain" description="RNase III" evidence="18">
    <location>
        <begin position="1326"/>
        <end position="1485"/>
    </location>
</feature>
<evidence type="ECO:0000313" key="23">
    <source>
        <dbReference type="EMBL" id="JAC59295.1"/>
    </source>
</evidence>
<dbReference type="GO" id="GO:0005524">
    <property type="term" value="F:ATP binding"/>
    <property type="evidence" value="ECO:0007669"/>
    <property type="project" value="UniProtKB-KW"/>
</dbReference>
<dbReference type="GO" id="GO:0005737">
    <property type="term" value="C:cytoplasm"/>
    <property type="evidence" value="ECO:0007669"/>
    <property type="project" value="TreeGrafter"/>
</dbReference>
<dbReference type="CDD" id="cd18034">
    <property type="entry name" value="DEXHc_dicer"/>
    <property type="match status" value="1"/>
</dbReference>
<dbReference type="GO" id="GO:0030422">
    <property type="term" value="P:siRNA processing"/>
    <property type="evidence" value="ECO:0007669"/>
    <property type="project" value="InterPro"/>
</dbReference>
<dbReference type="GO" id="GO:0005634">
    <property type="term" value="C:nucleus"/>
    <property type="evidence" value="ECO:0007669"/>
    <property type="project" value="TreeGrafter"/>
</dbReference>
<dbReference type="GO" id="GO:0004530">
    <property type="term" value="F:deoxyribonuclease I activity"/>
    <property type="evidence" value="ECO:0007669"/>
    <property type="project" value="TreeGrafter"/>
</dbReference>
<dbReference type="InterPro" id="IPR001650">
    <property type="entry name" value="Helicase_C-like"/>
</dbReference>
<dbReference type="GO" id="GO:0046872">
    <property type="term" value="F:metal ion binding"/>
    <property type="evidence" value="ECO:0007669"/>
    <property type="project" value="UniProtKB-KW"/>
</dbReference>
<dbReference type="CDD" id="cd00593">
    <property type="entry name" value="RIBOc"/>
    <property type="match status" value="2"/>
</dbReference>
<evidence type="ECO:0000256" key="6">
    <source>
        <dbReference type="ARBA" id="ARBA00022741"/>
    </source>
</evidence>
<reference evidence="23" key="1">
    <citation type="submission" date="2014-05" db="EMBL/GenBank/DDBJ databases">
        <title>Assembled transcriptome sequences from leg hypodermis of the spider Cupiennius salei.</title>
        <authorList>
            <person name="French A.S."/>
            <person name="Li A.W."/>
            <person name="Meisner S."/>
            <person name="Torkkeli P.H."/>
        </authorList>
    </citation>
    <scope>NUCLEOTIDE SEQUENCE</scope>
    <source>
        <tissue evidence="23">Leg</tissue>
    </source>
</reference>
<dbReference type="FunFam" id="3.40.50.300:FF:000628">
    <property type="entry name" value="Endoribonuclease Dicer"/>
    <property type="match status" value="1"/>
</dbReference>
<dbReference type="Pfam" id="PF00636">
    <property type="entry name" value="Ribonuclease_3"/>
    <property type="match status" value="2"/>
</dbReference>
<evidence type="ECO:0000256" key="1">
    <source>
        <dbReference type="ARBA" id="ARBA00001936"/>
    </source>
</evidence>
<dbReference type="PANTHER" id="PTHR14950:SF37">
    <property type="entry name" value="ENDORIBONUCLEASE DICER"/>
    <property type="match status" value="1"/>
</dbReference>
<feature type="domain" description="PAZ" evidence="19">
    <location>
        <begin position="877"/>
        <end position="1013"/>
    </location>
</feature>
<dbReference type="PROSITE" id="PS50821">
    <property type="entry name" value="PAZ"/>
    <property type="match status" value="1"/>
</dbReference>
<feature type="domain" description="DRBM" evidence="17">
    <location>
        <begin position="1552"/>
        <end position="1574"/>
    </location>
</feature>
<dbReference type="PROSITE" id="PS50137">
    <property type="entry name" value="DS_RBD"/>
    <property type="match status" value="1"/>
</dbReference>
<protein>
    <submittedName>
        <fullName evidence="23">Putative dicer-2</fullName>
    </submittedName>
</protein>
<feature type="region of interest" description="Disordered" evidence="16">
    <location>
        <begin position="1"/>
        <end position="25"/>
    </location>
</feature>
<evidence type="ECO:0000259" key="20">
    <source>
        <dbReference type="PROSITE" id="PS51192"/>
    </source>
</evidence>
<evidence type="ECO:0000256" key="12">
    <source>
        <dbReference type="ARBA" id="ARBA00023158"/>
    </source>
</evidence>
<keyword evidence="6" id="KW-0547">Nucleotide-binding</keyword>
<evidence type="ECO:0000256" key="11">
    <source>
        <dbReference type="ARBA" id="ARBA00022884"/>
    </source>
</evidence>
<dbReference type="Pfam" id="PF20932">
    <property type="entry name" value="Dicer_dsRBD"/>
    <property type="match status" value="1"/>
</dbReference>
<dbReference type="SMART" id="SM00490">
    <property type="entry name" value="HELICc"/>
    <property type="match status" value="1"/>
</dbReference>
<dbReference type="SMART" id="SM00535">
    <property type="entry name" value="RIBOc"/>
    <property type="match status" value="2"/>
</dbReference>
<evidence type="ECO:0000256" key="2">
    <source>
        <dbReference type="ARBA" id="ARBA00001946"/>
    </source>
</evidence>
<evidence type="ECO:0000256" key="14">
    <source>
        <dbReference type="ARBA" id="ARBA00035116"/>
    </source>
</evidence>
<dbReference type="GO" id="GO:0006309">
    <property type="term" value="P:apoptotic DNA fragmentation"/>
    <property type="evidence" value="ECO:0007669"/>
    <property type="project" value="TreeGrafter"/>
</dbReference>
<evidence type="ECO:0000256" key="5">
    <source>
        <dbReference type="ARBA" id="ARBA00022737"/>
    </source>
</evidence>
<dbReference type="GO" id="GO:0004525">
    <property type="term" value="F:ribonuclease III activity"/>
    <property type="evidence" value="ECO:0007669"/>
    <property type="project" value="UniProtKB-EC"/>
</dbReference>
<dbReference type="InterPro" id="IPR027417">
    <property type="entry name" value="P-loop_NTPase"/>
</dbReference>
<organism evidence="23">
    <name type="scientific">Cupiennius salei</name>
    <name type="common">American wandering spider</name>
    <dbReference type="NCBI Taxonomy" id="6928"/>
    <lineage>
        <taxon>Eukaryota</taxon>
        <taxon>Metazoa</taxon>
        <taxon>Ecdysozoa</taxon>
        <taxon>Arthropoda</taxon>
        <taxon>Chelicerata</taxon>
        <taxon>Arachnida</taxon>
        <taxon>Araneae</taxon>
        <taxon>Araneomorphae</taxon>
        <taxon>Entelegynae</taxon>
        <taxon>Lycosoidea</taxon>
        <taxon>Ctenidae</taxon>
        <taxon>Cupiennius</taxon>
    </lineage>
</organism>
<dbReference type="Gene3D" id="3.30.160.380">
    <property type="entry name" value="Dicer dimerisation domain"/>
    <property type="match status" value="1"/>
</dbReference>
<dbReference type="SUPFAM" id="SSF54768">
    <property type="entry name" value="dsRNA-binding domain-like"/>
    <property type="match status" value="1"/>
</dbReference>
<evidence type="ECO:0000256" key="10">
    <source>
        <dbReference type="ARBA" id="ARBA00022842"/>
    </source>
</evidence>
<dbReference type="FunFam" id="1.10.1520.10:FF:000005">
    <property type="entry name" value="Putative endoribonuclease dicer"/>
    <property type="match status" value="1"/>
</dbReference>
<evidence type="ECO:0000256" key="7">
    <source>
        <dbReference type="ARBA" id="ARBA00022801"/>
    </source>
</evidence>
<dbReference type="SUPFAM" id="SSF52540">
    <property type="entry name" value="P-loop containing nucleoside triphosphate hydrolases"/>
    <property type="match status" value="1"/>
</dbReference>
<evidence type="ECO:0000256" key="4">
    <source>
        <dbReference type="ARBA" id="ARBA00022723"/>
    </source>
</evidence>
<gene>
    <name evidence="23" type="primary">CSH_0384</name>
</gene>
<keyword evidence="7" id="KW-0378">Hydrolase</keyword>
<dbReference type="Gene3D" id="1.10.1520.10">
    <property type="entry name" value="Ribonuclease III domain"/>
    <property type="match status" value="2"/>
</dbReference>
<accession>A0A061QLI9</accession>
<comment type="cofactor">
    <cofactor evidence="1">
        <name>Mn(2+)</name>
        <dbReference type="ChEBI" id="CHEBI:29035"/>
    </cofactor>
</comment>
<evidence type="ECO:0000259" key="21">
    <source>
        <dbReference type="PROSITE" id="PS51194"/>
    </source>
</evidence>
<evidence type="ECO:0000256" key="9">
    <source>
        <dbReference type="ARBA" id="ARBA00022840"/>
    </source>
</evidence>
<keyword evidence="9" id="KW-0067">ATP-binding</keyword>
<evidence type="ECO:0000256" key="13">
    <source>
        <dbReference type="ARBA" id="ARBA00023211"/>
    </source>
</evidence>
<dbReference type="InterPro" id="IPR044441">
    <property type="entry name" value="DICER_DSRM"/>
</dbReference>
<dbReference type="InterPro" id="IPR048512">
    <property type="entry name" value="Dicer_platform"/>
</dbReference>
<dbReference type="Gene3D" id="3.30.160.20">
    <property type="match status" value="1"/>
</dbReference>
<sequence>MASNNQNPSKKQCTEDANSQKVESSLTPRSYQIEILETARKQNTIACLGTGTGKTFIAVLLIQDCANEVRLPFDEGGKRIFFLVPTVPLVHQQTKTIEDHTDLKVKGFSGDMNVDSWNKVKWEEEFRMNEVLVMTAEIFRIIVDHVFIPLNMIKLIIFDECHRAQGDHPYCQAMKCLTNMDQANMPKIFGLSASLINGKCKPFQLEKQLKELEMTLRSSITTTSDIVDIQRYGADPNEYLVCFKPYDIETELLDKLTSVKNNIKYSQAKLGKESIIDSDLEFFDKPLRCLNSVEVTLRTLGPWCAVKAAEIFIEEIDVVLKKHALLKPDERLVLCQVTSFLEYFKTECVKLDFCHNVSDVKNWPNKLQRLLEIFLAIRKSKNFFKETVPVNDVNFNDDPVKYHQMLKNHEYGDNSNIQICSIVFVEQRITAYVLHKWVLEIKKFFPELNFLNPEYIVGHGNTGVKKTSMSEKRQKVVLSDFRKKKCNVLISTCVLEEGMDVQQCNIVIRFDLPFDFRAYVQSKGRARAKNSIYVLMSEIGEKHVKFFVDMCNFKTVEKMLLDKCHNRSLPSEEEIKQFMADSLIPPYMPYGESGPRITMISAISLINRYCASLPADMATKLTAKWSIREIDPENPVKEFECTLKMPINSPLRVPIVGQKMRQKKLAKMAAALKACQLLDEIGELNEHLVPVSSLLQKTIEEEIGPEEEEDGNGAIPGTKKRRQIYDKHVPVFFKKSYPNALLPCYLHVLKLKLVEPLPKALNPRNRPITDPADTPRGLGILLSKELPKVNPFPIFTKMGKVEVTISLCEKKFCLSQTEMEALEKFHQFIFSDTLHMDESKMFSPRTSEVPCLIVPINLGDQSTWIIDLNFTKSVQDHSYHVLKKSKTFKPTKYNENDLKDAVVMKAYKTKEFSSKFRSLNHVTAVTNVTPNDACNFAQCLTFKDYYKQKYGIIIKDEQQHLIETFKNDAIHNWKPLYVSIKEVYEDSPVLSKSKQKHKGYKELLVPELCIIHPFPSPFLFKVQFLPTILFRLHSLLLAEELRQEVARSELVGIPDLPKSFKWPYFSLETSDKDLRKHLSELNQKTLIPGNIFLPQDIEKSDDNKILTFTREVDLVNHPGPNPCVLLQALTAKSAGDEFDLERLEMIGDSFLKYVVSVKTYIKYPNFDEGKLTKVRSKLIQNLHLYQQAKKKKLSEYLICTAFSCSSTWLPPCYTVNEESEVKKYFNKKSNSKEGSDSVHHFFTKQIVSDKCVADAMEALIGAYLLCCGQKGALMFMSWLSLNPLPDKKDSEVTREDFLKWPPEPPSAIVGQVSNVQDHLRRLSDGLERFEKKINYKFNDKALLLQAFTHPSYFYNEITDCFQRLEFLGDAVLDFLITRQLYEDPNDHSPGRLTDLRSALVNNIYFAYVAVKYEYNKYIKMLSSHLFGLMNYFIDELKKSEAFKFFEKHGYYLEEIECFELDEVEVPKALGDIFESVAGAIYLDSGMSLDTVWKVYYPMIAPAMHHLSEHVPVSPVRQLYEVLSTKDVFKEYEQKGDRSYVKVILPNGKVIVGTGPNKKVCKRSAAKRALAELRKDKEKEVLLITSLGI</sequence>
<dbReference type="EMBL" id="GBFC01000043">
    <property type="protein sequence ID" value="JAC59295.1"/>
    <property type="molecule type" value="mRNA"/>
</dbReference>
<dbReference type="InterPro" id="IPR003100">
    <property type="entry name" value="PAZ_dom"/>
</dbReference>
<dbReference type="PROSITE" id="PS50142">
    <property type="entry name" value="RNASE_3_2"/>
    <property type="match status" value="2"/>
</dbReference>
<dbReference type="SMART" id="SM00487">
    <property type="entry name" value="DEXDc"/>
    <property type="match status" value="1"/>
</dbReference>
<dbReference type="InterPro" id="IPR014720">
    <property type="entry name" value="dsRBD_dom"/>
</dbReference>
<dbReference type="GO" id="GO:0070578">
    <property type="term" value="C:RISC-loading complex"/>
    <property type="evidence" value="ECO:0007669"/>
    <property type="project" value="TreeGrafter"/>
</dbReference>
<feature type="domain" description="RNase III" evidence="18">
    <location>
        <begin position="1105"/>
        <end position="1268"/>
    </location>
</feature>
<dbReference type="Pfam" id="PF00271">
    <property type="entry name" value="Helicase_C"/>
    <property type="match status" value="1"/>
</dbReference>
<dbReference type="InterPro" id="IPR005034">
    <property type="entry name" value="Dicer_dimerisation"/>
</dbReference>
<dbReference type="GO" id="GO:0003723">
    <property type="term" value="F:RNA binding"/>
    <property type="evidence" value="ECO:0007669"/>
    <property type="project" value="UniProtKB-UniRule"/>
</dbReference>
<keyword evidence="8" id="KW-0347">Helicase</keyword>
<dbReference type="Gene3D" id="3.40.50.300">
    <property type="entry name" value="P-loop containing nucleotide triphosphate hydrolases"/>
    <property type="match status" value="2"/>
</dbReference>